<keyword evidence="1" id="KW-0812">Transmembrane</keyword>
<feature type="transmembrane region" description="Helical" evidence="1">
    <location>
        <begin position="313"/>
        <end position="334"/>
    </location>
</feature>
<dbReference type="EMBL" id="FNOW01000030">
    <property type="protein sequence ID" value="SDY10807.1"/>
    <property type="molecule type" value="Genomic_DNA"/>
</dbReference>
<dbReference type="Proteomes" id="UP000198672">
    <property type="component" value="Unassembled WGS sequence"/>
</dbReference>
<dbReference type="AlphaFoldDB" id="A0A1H3H5V5"/>
<reference evidence="3" key="1">
    <citation type="submission" date="2016-10" db="EMBL/GenBank/DDBJ databases">
        <authorList>
            <person name="Varghese N."/>
            <person name="Submissions S."/>
        </authorList>
    </citation>
    <scope>NUCLEOTIDE SEQUENCE [LARGE SCALE GENOMIC DNA]</scope>
    <source>
        <strain evidence="3">DSM 173</strain>
    </source>
</reference>
<accession>A0A1H3H5V5</accession>
<organism evidence="2 3">
    <name type="scientific">Allochromatium warmingii</name>
    <name type="common">Chromatium warmingii</name>
    <dbReference type="NCBI Taxonomy" id="61595"/>
    <lineage>
        <taxon>Bacteria</taxon>
        <taxon>Pseudomonadati</taxon>
        <taxon>Pseudomonadota</taxon>
        <taxon>Gammaproteobacteria</taxon>
        <taxon>Chromatiales</taxon>
        <taxon>Chromatiaceae</taxon>
        <taxon>Allochromatium</taxon>
    </lineage>
</organism>
<keyword evidence="3" id="KW-1185">Reference proteome</keyword>
<gene>
    <name evidence="2" type="ORF">SAMN05421644_1307</name>
</gene>
<protein>
    <recommendedName>
        <fullName evidence="4">Polysaccharide chain length determinant protein, PEP-CTERM locus subfamily</fullName>
    </recommendedName>
</protein>
<feature type="transmembrane region" description="Helical" evidence="1">
    <location>
        <begin position="250"/>
        <end position="271"/>
    </location>
</feature>
<evidence type="ECO:0000313" key="3">
    <source>
        <dbReference type="Proteomes" id="UP000198672"/>
    </source>
</evidence>
<evidence type="ECO:0000256" key="1">
    <source>
        <dbReference type="SAM" id="Phobius"/>
    </source>
</evidence>
<sequence>MVPVALVWALWALFNPLIPPLYRSTATLRIEPLMLPSELATSPTQMRQHVEHRLRLISQRVLSPSQLAAVIEQQALYPNLRQRANLEAAQAQLRQQLAVQVTDIALRPTLAGEPRQVTVTYTLSFRDPAAHVAQSVTQELAALFLRENETASRSNHSPPPPLHAATEQLAAEITALQAQLSAVEQQPSDAQAVAAVTAAYQQTVAKYRALRERSLYAEQAQSLAREQQGARFTLLQSPPAPTQPDAVQRFAWLGVGVLLAVAASLLPLTWLERCGGGLRGVRALHAAAPIPLLGVIPYIETAAARQARIKRTLVRGMLAVMLTLAALSIFQQLVMPLEIFGARLWQALPSAISKQMERN</sequence>
<keyword evidence="1" id="KW-1133">Transmembrane helix</keyword>
<name>A0A1H3H5V5_ALLWA</name>
<evidence type="ECO:0000313" key="2">
    <source>
        <dbReference type="EMBL" id="SDY10807.1"/>
    </source>
</evidence>
<proteinExistence type="predicted"/>
<evidence type="ECO:0008006" key="4">
    <source>
        <dbReference type="Google" id="ProtNLM"/>
    </source>
</evidence>
<dbReference type="STRING" id="61595.SAMN05421644_1307"/>
<keyword evidence="1" id="KW-0472">Membrane</keyword>